<evidence type="ECO:0000259" key="5">
    <source>
        <dbReference type="Pfam" id="PF09375"/>
    </source>
</evidence>
<feature type="region of interest" description="Disordered" evidence="4">
    <location>
        <begin position="45"/>
        <end position="76"/>
    </location>
</feature>
<dbReference type="InterPro" id="IPR034981">
    <property type="entry name" value="Imelysin-like_EfeO/Algp7"/>
</dbReference>
<evidence type="ECO:0000313" key="6">
    <source>
        <dbReference type="EMBL" id="MDS3861952.1"/>
    </source>
</evidence>
<dbReference type="InterPro" id="IPR050894">
    <property type="entry name" value="EfeM/EfeO_iron_uptake"/>
</dbReference>
<dbReference type="PANTHER" id="PTHR39192:SF1">
    <property type="entry name" value="IRON UPTAKE SYSTEM COMPONENT EFEO"/>
    <property type="match status" value="1"/>
</dbReference>
<dbReference type="InterPro" id="IPR038352">
    <property type="entry name" value="Imelysin_sf"/>
</dbReference>
<accession>A0AAE4FUT8</accession>
<evidence type="ECO:0000313" key="7">
    <source>
        <dbReference type="Proteomes" id="UP001268256"/>
    </source>
</evidence>
<dbReference type="CDD" id="cd14656">
    <property type="entry name" value="Imelysin-like_EfeO"/>
    <property type="match status" value="1"/>
</dbReference>
<comment type="similarity">
    <text evidence="2">Belongs to the EfeM/EfeO family.</text>
</comment>
<sequence length="328" mass="35763">MTRKTKLWLGVGTYVLTGITPVLQLPLDAALSPAMAQSAPVVVDPCRKGLGGEGSRGGSEGGEGGEGGTSASQPATLNPAIQPQELQQAVDQYKAYVLAETNRLLTDSQVFTERVMAGDLAGAQAMYAPSRLGWERIEPIAESFAEFDRSIDARVDDFKGEDDPEFTGFHRIEMGLFKYNTTKGYEGFAQKLMTDLEGLKTCIVALEIDPRDMVRGTSELIEEVAQGKITGEEERYSRTDFWAFQANVEGSQKIVEILRPLIQRVNPTILGEIDQDFAAVNQVLAKYALPGGGFKSYDQLTPQDKQRLQADLARLAENLAKLRGVIGV</sequence>
<reference evidence="7" key="1">
    <citation type="submission" date="2023-07" db="EMBL/GenBank/DDBJ databases">
        <authorList>
            <person name="Luz R."/>
            <person name="Cordeiro R."/>
            <person name="Fonseca A."/>
            <person name="Goncalves V."/>
        </authorList>
    </citation>
    <scope>NUCLEOTIDE SEQUENCE [LARGE SCALE GENOMIC DNA]</scope>
    <source>
        <strain evidence="7">BACA0444</strain>
    </source>
</reference>
<dbReference type="GO" id="GO:0030313">
    <property type="term" value="C:cell envelope"/>
    <property type="evidence" value="ECO:0007669"/>
    <property type="project" value="UniProtKB-SubCell"/>
</dbReference>
<feature type="compositionally biased region" description="Gly residues" evidence="4">
    <location>
        <begin position="49"/>
        <end position="68"/>
    </location>
</feature>
<evidence type="ECO:0000256" key="3">
    <source>
        <dbReference type="ARBA" id="ARBA00022729"/>
    </source>
</evidence>
<name>A0AAE4FUT8_9CYAN</name>
<protein>
    <submittedName>
        <fullName evidence="6">Iron uptake system protein EfeO</fullName>
    </submittedName>
</protein>
<gene>
    <name evidence="6" type="primary">efeO</name>
    <name evidence="6" type="ORF">RIF25_14195</name>
</gene>
<evidence type="ECO:0000256" key="1">
    <source>
        <dbReference type="ARBA" id="ARBA00004196"/>
    </source>
</evidence>
<dbReference type="RefSeq" id="WP_322879173.1">
    <property type="nucleotide sequence ID" value="NZ_JAVMIP010000019.1"/>
</dbReference>
<dbReference type="EMBL" id="JAVMIP010000019">
    <property type="protein sequence ID" value="MDS3861952.1"/>
    <property type="molecule type" value="Genomic_DNA"/>
</dbReference>
<comment type="caution">
    <text evidence="6">The sequence shown here is derived from an EMBL/GenBank/DDBJ whole genome shotgun (WGS) entry which is preliminary data.</text>
</comment>
<feature type="domain" description="Imelysin-like" evidence="5">
    <location>
        <begin position="89"/>
        <end position="321"/>
    </location>
</feature>
<evidence type="ECO:0000256" key="2">
    <source>
        <dbReference type="ARBA" id="ARBA00005989"/>
    </source>
</evidence>
<organism evidence="6 7">
    <name type="scientific">Pseudocalidococcus azoricus BACA0444</name>
    <dbReference type="NCBI Taxonomy" id="2918990"/>
    <lineage>
        <taxon>Bacteria</taxon>
        <taxon>Bacillati</taxon>
        <taxon>Cyanobacteriota</taxon>
        <taxon>Cyanophyceae</taxon>
        <taxon>Acaryochloridales</taxon>
        <taxon>Thermosynechococcaceae</taxon>
        <taxon>Pseudocalidococcus</taxon>
        <taxon>Pseudocalidococcus azoricus</taxon>
    </lineage>
</organism>
<keyword evidence="7" id="KW-1185">Reference proteome</keyword>
<dbReference type="InterPro" id="IPR018976">
    <property type="entry name" value="Imelysin-like"/>
</dbReference>
<dbReference type="Proteomes" id="UP001268256">
    <property type="component" value="Unassembled WGS sequence"/>
</dbReference>
<keyword evidence="3" id="KW-0732">Signal</keyword>
<dbReference type="NCBIfam" id="NF041757">
    <property type="entry name" value="EfeO"/>
    <property type="match status" value="1"/>
</dbReference>
<dbReference type="InterPro" id="IPR053377">
    <property type="entry name" value="Iron_uptake_EfeM/EfeO"/>
</dbReference>
<dbReference type="Pfam" id="PF09375">
    <property type="entry name" value="Peptidase_M75"/>
    <property type="match status" value="1"/>
</dbReference>
<dbReference type="PANTHER" id="PTHR39192">
    <property type="entry name" value="IRON UPTAKE SYSTEM COMPONENT EFEO"/>
    <property type="match status" value="1"/>
</dbReference>
<comment type="subcellular location">
    <subcellularLocation>
        <location evidence="1">Cell envelope</location>
    </subcellularLocation>
</comment>
<dbReference type="Gene3D" id="1.20.1420.20">
    <property type="entry name" value="M75 peptidase, HXXE motif"/>
    <property type="match status" value="1"/>
</dbReference>
<dbReference type="NCBIfam" id="NF007697">
    <property type="entry name" value="PRK10378.1"/>
    <property type="match status" value="1"/>
</dbReference>
<proteinExistence type="inferred from homology"/>
<dbReference type="AlphaFoldDB" id="A0AAE4FUT8"/>
<evidence type="ECO:0000256" key="4">
    <source>
        <dbReference type="SAM" id="MobiDB-lite"/>
    </source>
</evidence>